<feature type="repeat" description="TPR" evidence="1">
    <location>
        <begin position="156"/>
        <end position="189"/>
    </location>
</feature>
<comment type="caution">
    <text evidence="3">The sequence shown here is derived from an EMBL/GenBank/DDBJ whole genome shotgun (WGS) entry which is preliminary data.</text>
</comment>
<dbReference type="SUPFAM" id="SSF48452">
    <property type="entry name" value="TPR-like"/>
    <property type="match status" value="1"/>
</dbReference>
<dbReference type="InterPro" id="IPR019734">
    <property type="entry name" value="TPR_rpt"/>
</dbReference>
<sequence>MNIIQLGSNIRKKRKEKNITLKELAHGICSIGKMSNIENGLTKIKEEELEQICLRLGVPVSELVDDSEILEENRYKEHQLKITEIENYIFLEFYEIANELIREVENDTENSTVKCQITYFKSLIHYKKKENHNALFNLYKLLNIKTSNKVEITYQTKAYNLVAIILYYIGDFKSALDHLNKALDISNDKLIAQNLYYNSALVYAAQGYSYKSRLTINKMDKKQIASSYEIQFLSTLLAMIDGDLKGAIEKIISLRSSFLVERDKDLFIKSNIVLLYLQEKHPNETKKYTFDFLNFIENWFQLRVDDYKGTEEIMVTFLLALTNLTMEKQEFSTTSLLLEYLFSLKEYFHNKQTYCYLYYIKAKLMEATSPNKEEQIKLLKKAINEADLNTHTWLKGILYYELGKVQELEDTYFKLASENFYHSLLYKEFNVLTIRNMLPKFKYY</sequence>
<evidence type="ECO:0000256" key="1">
    <source>
        <dbReference type="PROSITE-ProRule" id="PRU00339"/>
    </source>
</evidence>
<organism evidence="3 4">
    <name type="scientific">Metabacillus fastidiosus</name>
    <dbReference type="NCBI Taxonomy" id="1458"/>
    <lineage>
        <taxon>Bacteria</taxon>
        <taxon>Bacillati</taxon>
        <taxon>Bacillota</taxon>
        <taxon>Bacilli</taxon>
        <taxon>Bacillales</taxon>
        <taxon>Bacillaceae</taxon>
        <taxon>Metabacillus</taxon>
    </lineage>
</organism>
<dbReference type="EMBL" id="JARTFS010000024">
    <property type="protein sequence ID" value="MED4404093.1"/>
    <property type="molecule type" value="Genomic_DNA"/>
</dbReference>
<name>A0ABU6P422_9BACI</name>
<feature type="domain" description="HTH cro/C1-type" evidence="2">
    <location>
        <begin position="10"/>
        <end position="63"/>
    </location>
</feature>
<evidence type="ECO:0000259" key="2">
    <source>
        <dbReference type="PROSITE" id="PS50943"/>
    </source>
</evidence>
<dbReference type="PROSITE" id="PS50005">
    <property type="entry name" value="TPR"/>
    <property type="match status" value="1"/>
</dbReference>
<dbReference type="CDD" id="cd00093">
    <property type="entry name" value="HTH_XRE"/>
    <property type="match status" value="1"/>
</dbReference>
<dbReference type="GeneID" id="301141007"/>
<accession>A0ABU6P422</accession>
<dbReference type="SMART" id="SM00530">
    <property type="entry name" value="HTH_XRE"/>
    <property type="match status" value="1"/>
</dbReference>
<dbReference type="PROSITE" id="PS50943">
    <property type="entry name" value="HTH_CROC1"/>
    <property type="match status" value="1"/>
</dbReference>
<dbReference type="RefSeq" id="WP_066229005.1">
    <property type="nucleotide sequence ID" value="NZ_JARTFS010000024.1"/>
</dbReference>
<evidence type="ECO:0000313" key="3">
    <source>
        <dbReference type="EMBL" id="MED4404093.1"/>
    </source>
</evidence>
<dbReference type="InterPro" id="IPR001387">
    <property type="entry name" value="Cro/C1-type_HTH"/>
</dbReference>
<keyword evidence="4" id="KW-1185">Reference proteome</keyword>
<dbReference type="InterPro" id="IPR010982">
    <property type="entry name" value="Lambda_DNA-bd_dom_sf"/>
</dbReference>
<dbReference type="PANTHER" id="PTHR37038">
    <property type="entry name" value="TRANSCRIPTIONAL REGULATOR-RELATED"/>
    <property type="match status" value="1"/>
</dbReference>
<dbReference type="SUPFAM" id="SSF47413">
    <property type="entry name" value="lambda repressor-like DNA-binding domains"/>
    <property type="match status" value="1"/>
</dbReference>
<dbReference type="InterPro" id="IPR053163">
    <property type="entry name" value="HTH-type_regulator_Rgg"/>
</dbReference>
<dbReference type="Pfam" id="PF01381">
    <property type="entry name" value="HTH_3"/>
    <property type="match status" value="1"/>
</dbReference>
<reference evidence="3 4" key="1">
    <citation type="submission" date="2023-03" db="EMBL/GenBank/DDBJ databases">
        <title>Bacillus Genome Sequencing.</title>
        <authorList>
            <person name="Dunlap C."/>
        </authorList>
    </citation>
    <scope>NUCLEOTIDE SEQUENCE [LARGE SCALE GENOMIC DNA]</scope>
    <source>
        <strain evidence="3 4">NRS-1717</strain>
    </source>
</reference>
<evidence type="ECO:0000313" key="4">
    <source>
        <dbReference type="Proteomes" id="UP001342826"/>
    </source>
</evidence>
<gene>
    <name evidence="3" type="ORF">P9271_22665</name>
</gene>
<protein>
    <submittedName>
        <fullName evidence="3">Helix-turn-helix domain-containing protein</fullName>
    </submittedName>
</protein>
<dbReference type="Proteomes" id="UP001342826">
    <property type="component" value="Unassembled WGS sequence"/>
</dbReference>
<dbReference type="InterPro" id="IPR011990">
    <property type="entry name" value="TPR-like_helical_dom_sf"/>
</dbReference>
<dbReference type="Gene3D" id="1.25.40.10">
    <property type="entry name" value="Tetratricopeptide repeat domain"/>
    <property type="match status" value="1"/>
</dbReference>
<proteinExistence type="predicted"/>
<keyword evidence="1" id="KW-0802">TPR repeat</keyword>